<dbReference type="Gene3D" id="3.90.1200.10">
    <property type="match status" value="1"/>
</dbReference>
<evidence type="ECO:0000313" key="3">
    <source>
        <dbReference type="Proteomes" id="UP001059836"/>
    </source>
</evidence>
<dbReference type="RefSeq" id="WP_213244227.1">
    <property type="nucleotide sequence ID" value="NZ_CP045806.1"/>
</dbReference>
<evidence type="ECO:0000259" key="1">
    <source>
        <dbReference type="Pfam" id="PF01636"/>
    </source>
</evidence>
<dbReference type="InterPro" id="IPR002575">
    <property type="entry name" value="Aminoglycoside_PTrfase"/>
</dbReference>
<name>A0ABX6IL20_9ACTN</name>
<feature type="domain" description="Aminoglycoside phosphotransferase" evidence="1">
    <location>
        <begin position="226"/>
        <end position="324"/>
    </location>
</feature>
<keyword evidence="3" id="KW-1185">Reference proteome</keyword>
<sequence length="400" mass="44534">MSAVPEPVLMLGAVARVVGASGSEKIRGRHKVRRPAETPATVDQLTEEWLTAALGAHVPGATVTAFRLGEGSDGTSSRRAITVEWNETGTAAGLPTAIYSKSTPTLLNRLLIGTTGAAGAEALFYQDIRPHLDIGAPAGYHGSWEPRSCRSMVLTEDVATTRGATFADASRMYIDRSSAESMVTELARYHGRLWEDPRLEGSWNLLAANDWQRMFNARIGFDRGATVAMRMLREEVPDILQNRKKDIRTALMRSLEYNVDGPMTLLHQDVHPGNWFRLPDGSLNLYDWQGIGRGGWALDVSYALSAALTTDDRREWEHDLIELYVDRLAEFGGKPPTVDEAFLAYRQQMFRGFIYWTYTHLVGKISPLQPEAHVRTLVQRTGQAIVDLNSLRSLDRAPRW</sequence>
<dbReference type="Proteomes" id="UP001059836">
    <property type="component" value="Chromosome"/>
</dbReference>
<organism evidence="2 3">
    <name type="scientific">Gordonia pseudamarae</name>
    <dbReference type="NCBI Taxonomy" id="2831662"/>
    <lineage>
        <taxon>Bacteria</taxon>
        <taxon>Bacillati</taxon>
        <taxon>Actinomycetota</taxon>
        <taxon>Actinomycetes</taxon>
        <taxon>Mycobacteriales</taxon>
        <taxon>Gordoniaceae</taxon>
        <taxon>Gordonia</taxon>
    </lineage>
</organism>
<dbReference type="InterPro" id="IPR011009">
    <property type="entry name" value="Kinase-like_dom_sf"/>
</dbReference>
<accession>A0ABX6IL20</accession>
<dbReference type="SUPFAM" id="SSF56112">
    <property type="entry name" value="Protein kinase-like (PK-like)"/>
    <property type="match status" value="1"/>
</dbReference>
<dbReference type="Pfam" id="PF01636">
    <property type="entry name" value="APH"/>
    <property type="match status" value="1"/>
</dbReference>
<reference evidence="2" key="1">
    <citation type="journal article" date="2021" name="Nat. Microbiol.">
        <title>Cocultivation of an ultrasmall environmental parasitic bacterium with lytic ability against bacteria associated with wastewater foams.</title>
        <authorList>
            <person name="Batinovic S."/>
            <person name="Rose J.J.A."/>
            <person name="Ratcliffe J."/>
            <person name="Seviour R.J."/>
            <person name="Petrovski S."/>
        </authorList>
    </citation>
    <scope>NUCLEOTIDE SEQUENCE</scope>
    <source>
        <strain evidence="2">CON9</strain>
    </source>
</reference>
<proteinExistence type="predicted"/>
<gene>
    <name evidence="2" type="ORF">GII31_14990</name>
</gene>
<dbReference type="EMBL" id="CP045809">
    <property type="protein sequence ID" value="QHN35980.1"/>
    <property type="molecule type" value="Genomic_DNA"/>
</dbReference>
<protein>
    <submittedName>
        <fullName evidence="2">Phosphotransferase</fullName>
    </submittedName>
</protein>
<evidence type="ECO:0000313" key="2">
    <source>
        <dbReference type="EMBL" id="QHN35980.1"/>
    </source>
</evidence>